<keyword evidence="6" id="KW-1185">Reference proteome</keyword>
<reference evidence="6 7" key="1">
    <citation type="submission" date="2016-10" db="EMBL/GenBank/DDBJ databases">
        <authorList>
            <person name="Varghese N."/>
            <person name="Submissions S."/>
        </authorList>
    </citation>
    <scope>NUCLEOTIDE SEQUENCE [LARGE SCALE GENOMIC DNA]</scope>
    <source>
        <strain evidence="6">DSM 22619</strain>
        <strain evidence="7">DSM 22620</strain>
    </source>
</reference>
<dbReference type="Gene3D" id="1.20.1260.10">
    <property type="match status" value="1"/>
</dbReference>
<feature type="domain" description="Ferritin/DPS" evidence="3">
    <location>
        <begin position="4"/>
        <end position="140"/>
    </location>
</feature>
<evidence type="ECO:0000313" key="6">
    <source>
        <dbReference type="Proteomes" id="UP000198528"/>
    </source>
</evidence>
<evidence type="ECO:0000256" key="2">
    <source>
        <dbReference type="RuleBase" id="RU003875"/>
    </source>
</evidence>
<dbReference type="CDD" id="cd01043">
    <property type="entry name" value="DPS"/>
    <property type="match status" value="1"/>
</dbReference>
<dbReference type="OrthoDB" id="9797687at2"/>
<dbReference type="Pfam" id="PF00210">
    <property type="entry name" value="Ferritin"/>
    <property type="match status" value="1"/>
</dbReference>
<dbReference type="PANTHER" id="PTHR42932:SF1">
    <property type="entry name" value="GENERAL STRESS PROTEIN 20U"/>
    <property type="match status" value="1"/>
</dbReference>
<evidence type="ECO:0000259" key="3">
    <source>
        <dbReference type="Pfam" id="PF00210"/>
    </source>
</evidence>
<comment type="similarity">
    <text evidence="1 2">Belongs to the Dps family.</text>
</comment>
<dbReference type="InterPro" id="IPR012347">
    <property type="entry name" value="Ferritin-like"/>
</dbReference>
<dbReference type="AlphaFoldDB" id="A0A1H1LW81"/>
<dbReference type="RefSeq" id="WP_090846321.1">
    <property type="nucleotide sequence ID" value="NZ_FMZL01000009.1"/>
</dbReference>
<reference evidence="5" key="2">
    <citation type="submission" date="2016-10" db="EMBL/GenBank/DDBJ databases">
        <authorList>
            <person name="de Groot N.N."/>
        </authorList>
    </citation>
    <scope>NUCLEOTIDE SEQUENCE [LARGE SCALE GENOMIC DNA]</scope>
    <source>
        <strain evidence="4">DSM 22619</strain>
        <strain evidence="5">DSM 22620</strain>
    </source>
</reference>
<sequence>MESKLNALLANLTVEYHKLQNQHWYVAGSDFFQAHAQLEELYDGLLPAIDDVAELLLQLGGKPIASLAEVLSAADISERADEPLASAEAFASVREDFSRLLEQVSAIKDEADAESNHLVSAKMDEYIASLSKTLWMLRQQAA</sequence>
<dbReference type="GO" id="GO:0003677">
    <property type="term" value="F:DNA binding"/>
    <property type="evidence" value="ECO:0007669"/>
    <property type="project" value="UniProtKB-KW"/>
</dbReference>
<dbReference type="SUPFAM" id="SSF47240">
    <property type="entry name" value="Ferritin-like"/>
    <property type="match status" value="1"/>
</dbReference>
<evidence type="ECO:0000256" key="1">
    <source>
        <dbReference type="ARBA" id="ARBA00009497"/>
    </source>
</evidence>
<dbReference type="STRING" id="604330.SAMN04489857_1149"/>
<dbReference type="InterPro" id="IPR002177">
    <property type="entry name" value="DPS_DNA-bd"/>
</dbReference>
<dbReference type="EMBL" id="FMZL01000009">
    <property type="protein sequence ID" value="SDC32958.1"/>
    <property type="molecule type" value="Genomic_DNA"/>
</dbReference>
<proteinExistence type="inferred from homology"/>
<dbReference type="PRINTS" id="PR01346">
    <property type="entry name" value="HELNAPAPROT"/>
</dbReference>
<organism evidence="5 7">
    <name type="scientific">Parafannyhessea umbonata</name>
    <dbReference type="NCBI Taxonomy" id="604330"/>
    <lineage>
        <taxon>Bacteria</taxon>
        <taxon>Bacillati</taxon>
        <taxon>Actinomycetota</taxon>
        <taxon>Coriobacteriia</taxon>
        <taxon>Coriobacteriales</taxon>
        <taxon>Atopobiaceae</taxon>
        <taxon>Parafannyhessea</taxon>
    </lineage>
</organism>
<dbReference type="GeneID" id="78500506"/>
<dbReference type="Proteomes" id="UP000198528">
    <property type="component" value="Unassembled WGS sequence"/>
</dbReference>
<evidence type="ECO:0000313" key="4">
    <source>
        <dbReference type="EMBL" id="SDC32958.1"/>
    </source>
</evidence>
<protein>
    <submittedName>
        <fullName evidence="5">Starvation-inducible DNA-binding protein</fullName>
    </submittedName>
</protein>
<dbReference type="InterPro" id="IPR009078">
    <property type="entry name" value="Ferritin-like_SF"/>
</dbReference>
<dbReference type="InterPro" id="IPR008331">
    <property type="entry name" value="Ferritin_DPS_dom"/>
</dbReference>
<dbReference type="Proteomes" id="UP000199480">
    <property type="component" value="Chromosome I"/>
</dbReference>
<dbReference type="EMBL" id="LT629759">
    <property type="protein sequence ID" value="SDR78305.1"/>
    <property type="molecule type" value="Genomic_DNA"/>
</dbReference>
<gene>
    <name evidence="4" type="ORF">SAMN04487824_10942</name>
    <name evidence="5" type="ORF">SAMN04489857_1149</name>
</gene>
<accession>A0A1H1LW81</accession>
<keyword evidence="5" id="KW-0238">DNA-binding</keyword>
<dbReference type="PANTHER" id="PTHR42932">
    <property type="entry name" value="GENERAL STRESS PROTEIN 20U"/>
    <property type="match status" value="1"/>
</dbReference>
<evidence type="ECO:0000313" key="5">
    <source>
        <dbReference type="EMBL" id="SDR78305.1"/>
    </source>
</evidence>
<evidence type="ECO:0000313" key="7">
    <source>
        <dbReference type="Proteomes" id="UP000199480"/>
    </source>
</evidence>
<dbReference type="GO" id="GO:0008199">
    <property type="term" value="F:ferric iron binding"/>
    <property type="evidence" value="ECO:0007669"/>
    <property type="project" value="InterPro"/>
</dbReference>
<dbReference type="PIRSF" id="PIRSF005900">
    <property type="entry name" value="Dps"/>
    <property type="match status" value="1"/>
</dbReference>
<name>A0A1H1LW81_9ACTN</name>